<dbReference type="GO" id="GO:0003677">
    <property type="term" value="F:DNA binding"/>
    <property type="evidence" value="ECO:0007669"/>
    <property type="project" value="InterPro"/>
</dbReference>
<feature type="domain" description="HTH merR-type" evidence="1">
    <location>
        <begin position="6"/>
        <end position="70"/>
    </location>
</feature>
<accession>A0A846H6H7</accession>
<reference evidence="2 3" key="1">
    <citation type="journal article" date="2015" name="Genome Announc.">
        <title>Draft Genome Sequence of Cyanobacterium Hassallia byssoidea Strain VB512170, Isolated from Monuments in India.</title>
        <authorList>
            <person name="Singh D."/>
            <person name="Chandrababunaidu M.M."/>
            <person name="Panda A."/>
            <person name="Sen D."/>
            <person name="Bhattacharyya S."/>
            <person name="Adhikary S.P."/>
            <person name="Tripathy S."/>
        </authorList>
    </citation>
    <scope>NUCLEOTIDE SEQUENCE [LARGE SCALE GENOMIC DNA]</scope>
    <source>
        <strain evidence="2 3">VB512170</strain>
    </source>
</reference>
<dbReference type="SUPFAM" id="SSF46955">
    <property type="entry name" value="Putative DNA-binding domain"/>
    <property type="match status" value="1"/>
</dbReference>
<dbReference type="GO" id="GO:0006355">
    <property type="term" value="P:regulation of DNA-templated transcription"/>
    <property type="evidence" value="ECO:0007669"/>
    <property type="project" value="InterPro"/>
</dbReference>
<dbReference type="RefSeq" id="WP_039752436.1">
    <property type="nucleotide sequence ID" value="NZ_JTCM02000015.1"/>
</dbReference>
<proteinExistence type="predicted"/>
<name>A0A846H6H7_9CYAN</name>
<dbReference type="InterPro" id="IPR000551">
    <property type="entry name" value="MerR-type_HTH_dom"/>
</dbReference>
<protein>
    <submittedName>
        <fullName evidence="2">MerR family transcriptional regulator</fullName>
    </submittedName>
</protein>
<comment type="caution">
    <text evidence="2">The sequence shown here is derived from an EMBL/GenBank/DDBJ whole genome shotgun (WGS) entry which is preliminary data.</text>
</comment>
<dbReference type="Gene3D" id="1.10.1660.10">
    <property type="match status" value="1"/>
</dbReference>
<dbReference type="EMBL" id="JTCM02000015">
    <property type="protein sequence ID" value="NEU72885.1"/>
    <property type="molecule type" value="Genomic_DNA"/>
</dbReference>
<keyword evidence="3" id="KW-1185">Reference proteome</keyword>
<dbReference type="Pfam" id="PF13411">
    <property type="entry name" value="MerR_1"/>
    <property type="match status" value="1"/>
</dbReference>
<dbReference type="Proteomes" id="UP000031549">
    <property type="component" value="Unassembled WGS sequence"/>
</dbReference>
<dbReference type="InterPro" id="IPR009061">
    <property type="entry name" value="DNA-bd_dom_put_sf"/>
</dbReference>
<organism evidence="2 3">
    <name type="scientific">Hassallia byssoidea VB512170</name>
    <dbReference type="NCBI Taxonomy" id="1304833"/>
    <lineage>
        <taxon>Bacteria</taxon>
        <taxon>Bacillati</taxon>
        <taxon>Cyanobacteriota</taxon>
        <taxon>Cyanophyceae</taxon>
        <taxon>Nostocales</taxon>
        <taxon>Tolypothrichaceae</taxon>
        <taxon>Hassallia</taxon>
    </lineage>
</organism>
<evidence type="ECO:0000313" key="3">
    <source>
        <dbReference type="Proteomes" id="UP000031549"/>
    </source>
</evidence>
<evidence type="ECO:0000259" key="1">
    <source>
        <dbReference type="Pfam" id="PF13411"/>
    </source>
</evidence>
<evidence type="ECO:0000313" key="2">
    <source>
        <dbReference type="EMBL" id="NEU72885.1"/>
    </source>
</evidence>
<sequence>MQDTFFTSKQAAEITGCTLRQLQYWREKGVIVPVISETGTGRSIYYSKANLVELAVMVYFLSAGLSFDLAGETVKTLKDKEPELFKSGQGKRFMLLGVVGEKAAKGGTGLMLSLVEFDREKAIASVVAGKPVIPVWLDVIYQLVASRLKK</sequence>
<dbReference type="AlphaFoldDB" id="A0A846H6H7"/>
<gene>
    <name evidence="2" type="ORF">PI95_009995</name>
</gene>